<dbReference type="Proteomes" id="UP001558652">
    <property type="component" value="Unassembled WGS sequence"/>
</dbReference>
<keyword evidence="3" id="KW-1185">Reference proteome</keyword>
<reference evidence="2 3" key="1">
    <citation type="submission" date="2024-07" db="EMBL/GenBank/DDBJ databases">
        <title>Chromosome-level genome assembly of the water stick insect Ranatra chinensis (Heteroptera: Nepidae).</title>
        <authorList>
            <person name="Liu X."/>
        </authorList>
    </citation>
    <scope>NUCLEOTIDE SEQUENCE [LARGE SCALE GENOMIC DNA]</scope>
    <source>
        <strain evidence="2">Cailab_2021Rc</strain>
        <tissue evidence="2">Muscle</tissue>
    </source>
</reference>
<dbReference type="InterPro" id="IPR036865">
    <property type="entry name" value="CRAL-TRIO_dom_sf"/>
</dbReference>
<dbReference type="AlphaFoldDB" id="A0ABD0YGV8"/>
<accession>A0ABD0YGV8</accession>
<dbReference type="PANTHER" id="PTHR10174:SF130">
    <property type="entry name" value="ALPHA-TOCOPHEROL TRANSFER PROTEIN-LIKE"/>
    <property type="match status" value="1"/>
</dbReference>
<dbReference type="SUPFAM" id="SSF52087">
    <property type="entry name" value="CRAL/TRIO domain"/>
    <property type="match status" value="1"/>
</dbReference>
<dbReference type="PRINTS" id="PR00180">
    <property type="entry name" value="CRETINALDHBP"/>
</dbReference>
<protein>
    <recommendedName>
        <fullName evidence="1">CRAL-TRIO domain-containing protein</fullName>
    </recommendedName>
</protein>
<proteinExistence type="predicted"/>
<evidence type="ECO:0000259" key="1">
    <source>
        <dbReference type="PROSITE" id="PS50191"/>
    </source>
</evidence>
<feature type="domain" description="CRAL-TRIO" evidence="1">
    <location>
        <begin position="19"/>
        <end position="183"/>
    </location>
</feature>
<dbReference type="EMBL" id="JBFDAA010000007">
    <property type="protein sequence ID" value="KAL1130518.1"/>
    <property type="molecule type" value="Genomic_DNA"/>
</dbReference>
<gene>
    <name evidence="2" type="ORF">AAG570_011764</name>
</gene>
<evidence type="ECO:0000313" key="2">
    <source>
        <dbReference type="EMBL" id="KAL1130518.1"/>
    </source>
</evidence>
<dbReference type="PANTHER" id="PTHR10174">
    <property type="entry name" value="ALPHA-TOCOPHEROL TRANSFER PROTEIN-RELATED"/>
    <property type="match status" value="1"/>
</dbReference>
<dbReference type="SMART" id="SM00516">
    <property type="entry name" value="SEC14"/>
    <property type="match status" value="1"/>
</dbReference>
<comment type="caution">
    <text evidence="2">The sequence shown here is derived from an EMBL/GenBank/DDBJ whole genome shotgun (WGS) entry which is preliminary data.</text>
</comment>
<dbReference type="Gene3D" id="3.40.525.10">
    <property type="entry name" value="CRAL-TRIO lipid binding domain"/>
    <property type="match status" value="1"/>
</dbReference>
<dbReference type="Pfam" id="PF00650">
    <property type="entry name" value="CRAL_TRIO"/>
    <property type="match status" value="1"/>
</dbReference>
<dbReference type="PROSITE" id="PS50191">
    <property type="entry name" value="CRAL_TRIO"/>
    <property type="match status" value="1"/>
</dbReference>
<organism evidence="2 3">
    <name type="scientific">Ranatra chinensis</name>
    <dbReference type="NCBI Taxonomy" id="642074"/>
    <lineage>
        <taxon>Eukaryota</taxon>
        <taxon>Metazoa</taxon>
        <taxon>Ecdysozoa</taxon>
        <taxon>Arthropoda</taxon>
        <taxon>Hexapoda</taxon>
        <taxon>Insecta</taxon>
        <taxon>Pterygota</taxon>
        <taxon>Neoptera</taxon>
        <taxon>Paraneoptera</taxon>
        <taxon>Hemiptera</taxon>
        <taxon>Heteroptera</taxon>
        <taxon>Panheteroptera</taxon>
        <taxon>Nepomorpha</taxon>
        <taxon>Nepidae</taxon>
        <taxon>Ranatrinae</taxon>
        <taxon>Ranatra</taxon>
    </lineage>
</organism>
<name>A0ABD0YGV8_9HEMI</name>
<sequence length="232" mass="26807">MRTTTPQFFSDRYLASPPLENIVKVVQICMLPGQTEAGYSVMSSRLVGGLPASRFNLDQAIKLFFMAVDTQLNLQPTSQQLGLIFLFDSTGLSLSHLTRMNLSSVKKYLTYVQEAMPVRLKSIHVVNTNSLVSYLIEFIRPFIRKEYFKYIHFYTPDKIKNVQDFIQENILPIDYGGTADSMDILYRNTLNQIKSNEEWFKFDETQRIKAEGNTKMEPEKTLTDNFRTLDLD</sequence>
<dbReference type="InterPro" id="IPR001251">
    <property type="entry name" value="CRAL-TRIO_dom"/>
</dbReference>
<evidence type="ECO:0000313" key="3">
    <source>
        <dbReference type="Proteomes" id="UP001558652"/>
    </source>
</evidence>
<dbReference type="CDD" id="cd00170">
    <property type="entry name" value="SEC14"/>
    <property type="match status" value="1"/>
</dbReference>